<feature type="region of interest" description="Disordered" evidence="1">
    <location>
        <begin position="146"/>
        <end position="188"/>
    </location>
</feature>
<organism evidence="3 4">
    <name type="scientific">Natrialba swarupiae</name>
    <dbReference type="NCBI Taxonomy" id="2448032"/>
    <lineage>
        <taxon>Archaea</taxon>
        <taxon>Methanobacteriati</taxon>
        <taxon>Methanobacteriota</taxon>
        <taxon>Stenosarchaea group</taxon>
        <taxon>Halobacteria</taxon>
        <taxon>Halobacteriales</taxon>
        <taxon>Natrialbaceae</taxon>
        <taxon>Natrialba</taxon>
    </lineage>
</organism>
<dbReference type="Gene3D" id="3.10.129.10">
    <property type="entry name" value="Hotdog Thioesterase"/>
    <property type="match status" value="2"/>
</dbReference>
<evidence type="ECO:0000259" key="2">
    <source>
        <dbReference type="Pfam" id="PF13452"/>
    </source>
</evidence>
<feature type="compositionally biased region" description="Acidic residues" evidence="1">
    <location>
        <begin position="146"/>
        <end position="156"/>
    </location>
</feature>
<feature type="domain" description="FAS1-like dehydratase" evidence="2">
    <location>
        <begin position="44"/>
        <end position="135"/>
    </location>
</feature>
<comment type="caution">
    <text evidence="3">The sequence shown here is derived from an EMBL/GenBank/DDBJ whole genome shotgun (WGS) entry which is preliminary data.</text>
</comment>
<accession>A0A5D5ANC0</accession>
<reference evidence="3 4" key="1">
    <citation type="submission" date="2019-08" db="EMBL/GenBank/DDBJ databases">
        <title>Archaea genome.</title>
        <authorList>
            <person name="Kajale S."/>
            <person name="Shouche Y."/>
            <person name="Deshpande N."/>
            <person name="Sharma A."/>
        </authorList>
    </citation>
    <scope>NUCLEOTIDE SEQUENCE [LARGE SCALE GENOMIC DNA]</scope>
    <source>
        <strain evidence="3 4">ESP3B_9</strain>
    </source>
</reference>
<dbReference type="Pfam" id="PF13452">
    <property type="entry name" value="FAS1_DH_region"/>
    <property type="match status" value="1"/>
</dbReference>
<evidence type="ECO:0000256" key="1">
    <source>
        <dbReference type="SAM" id="MobiDB-lite"/>
    </source>
</evidence>
<protein>
    <recommendedName>
        <fullName evidence="2">FAS1-like dehydratase domain-containing protein</fullName>
    </recommendedName>
</protein>
<dbReference type="SUPFAM" id="SSF54637">
    <property type="entry name" value="Thioesterase/thiol ester dehydrase-isomerase"/>
    <property type="match status" value="2"/>
</dbReference>
<gene>
    <name evidence="3" type="ORF">FYC77_07395</name>
</gene>
<evidence type="ECO:0000313" key="4">
    <source>
        <dbReference type="Proteomes" id="UP000324104"/>
    </source>
</evidence>
<keyword evidence="4" id="KW-1185">Reference proteome</keyword>
<dbReference type="EMBL" id="VTAW01000007">
    <property type="protein sequence ID" value="TYT62584.1"/>
    <property type="molecule type" value="Genomic_DNA"/>
</dbReference>
<sequence>MSVDPAQLEGRTFEGGSTTLEPWLAYLWSKATAPGTGAAADETGWAAPPSTGVAIAREATSLSTIEETLRGGDWSDLSVFLGGHRFSFARPIRVGETYRAQASVTNVSHITGGQGSFHVVTITYDVTTEDGEPAYELETDLIVRDDEGDASDDGDEGTGFAADESSPSSGDEAESHRSEADGSTNLNECSVGETIARRVFDVDPSSMQLLSAVLRDPNPIHFDPAYTERCGYPGRVNQGPINAEYLAQTALEIADSSADLRTLDVRYESFVFETDTVTVTATLSAVDHETSAVELDLAAHTGDGSVAVTGSAVVSVETDRFAPATD</sequence>
<dbReference type="AlphaFoldDB" id="A0A5D5ANC0"/>
<dbReference type="InterPro" id="IPR039569">
    <property type="entry name" value="FAS1-like_DH_region"/>
</dbReference>
<dbReference type="Proteomes" id="UP000324104">
    <property type="component" value="Unassembled WGS sequence"/>
</dbReference>
<dbReference type="RefSeq" id="WP_149080871.1">
    <property type="nucleotide sequence ID" value="NZ_VTAW01000007.1"/>
</dbReference>
<name>A0A5D5ANC0_9EURY</name>
<evidence type="ECO:0000313" key="3">
    <source>
        <dbReference type="EMBL" id="TYT62584.1"/>
    </source>
</evidence>
<proteinExistence type="predicted"/>
<dbReference type="InterPro" id="IPR029069">
    <property type="entry name" value="HotDog_dom_sf"/>
</dbReference>